<protein>
    <submittedName>
        <fullName evidence="8">Alginate O-acetyltransferase</fullName>
    </submittedName>
</protein>
<comment type="pathway">
    <text evidence="2">Glycan biosynthesis; alginate biosynthesis.</text>
</comment>
<keyword evidence="4" id="KW-0732">Signal</keyword>
<dbReference type="InterPro" id="IPR031811">
    <property type="entry name" value="ALGX/ALGJ_SGNH-like"/>
</dbReference>
<dbReference type="Pfam" id="PF16822">
    <property type="entry name" value="ALGX"/>
    <property type="match status" value="1"/>
</dbReference>
<dbReference type="UniPathway" id="UPA00286"/>
<dbReference type="AlphaFoldDB" id="A0A418VIH2"/>
<feature type="domain" description="AlgX/AlgJ SGNH hydrolase-like" evidence="7">
    <location>
        <begin position="99"/>
        <end position="360"/>
    </location>
</feature>
<evidence type="ECO:0000313" key="9">
    <source>
        <dbReference type="Proteomes" id="UP000285523"/>
    </source>
</evidence>
<dbReference type="GO" id="GO:0042121">
    <property type="term" value="P:alginic acid biosynthetic process"/>
    <property type="evidence" value="ECO:0007669"/>
    <property type="project" value="UniProtKB-UniPathway"/>
</dbReference>
<dbReference type="Proteomes" id="UP000285523">
    <property type="component" value="Unassembled WGS sequence"/>
</dbReference>
<reference evidence="8 9" key="1">
    <citation type="submission" date="2018-09" db="EMBL/GenBank/DDBJ databases">
        <title>Draft genome sequence of Rhodopseudomonas palustris 2.1.18.</title>
        <authorList>
            <person name="Robertson S.L."/>
            <person name="Meyer T.E."/>
            <person name="Kyndt J.A."/>
        </authorList>
    </citation>
    <scope>NUCLEOTIDE SEQUENCE [LARGE SCALE GENOMIC DNA]</scope>
    <source>
        <strain evidence="8 9">2.1.18</strain>
    </source>
</reference>
<dbReference type="EMBL" id="QYYD01000006">
    <property type="protein sequence ID" value="RJF75957.1"/>
    <property type="molecule type" value="Genomic_DNA"/>
</dbReference>
<proteinExistence type="predicted"/>
<evidence type="ECO:0000256" key="4">
    <source>
        <dbReference type="ARBA" id="ARBA00022729"/>
    </source>
</evidence>
<keyword evidence="6" id="KW-0016">Alginate biosynthesis</keyword>
<evidence type="ECO:0000256" key="3">
    <source>
        <dbReference type="ARBA" id="ARBA00022679"/>
    </source>
</evidence>
<dbReference type="GO" id="GO:0016740">
    <property type="term" value="F:transferase activity"/>
    <property type="evidence" value="ECO:0007669"/>
    <property type="project" value="UniProtKB-KW"/>
</dbReference>
<evidence type="ECO:0000259" key="7">
    <source>
        <dbReference type="Pfam" id="PF16822"/>
    </source>
</evidence>
<sequence>MSQMSLSARIYAGALIGVALLFSAAGLITTVVRQTAISSGENRTFAQLPAWPRSCAEWESFPQRFDDYFSDQFGLRTLLLRLNTNVGALLLGRLPSNRVILGKDEWLFYAAEDSLDLYANKRPLSDGQLENARESLAARVRRAKQLGAAYMFVVAPDKHTIYPEHMPRFLARRDRPSQFDQLLAVTNPAGLPVVDLRPALMRGKADGLVYYKDDTHWTDWGAYLGYRTLMAAQPLQGVPALQLDAGQFSVARDFKGGLAEMANLPWTERAVGVDPAAARCAVTTVPFERLSPNLSIARTRCAEAKHKVVYIGDSFTDWIMTYLSQSFGEVVYIARSGFTPWREMQPYVDREAPDLIIEQLVERHVSSIADARARE</sequence>
<dbReference type="GO" id="GO:0042597">
    <property type="term" value="C:periplasmic space"/>
    <property type="evidence" value="ECO:0007669"/>
    <property type="project" value="UniProtKB-SubCell"/>
</dbReference>
<name>A0A418VIH2_RHOPL</name>
<evidence type="ECO:0000256" key="6">
    <source>
        <dbReference type="ARBA" id="ARBA00022841"/>
    </source>
</evidence>
<evidence type="ECO:0000256" key="5">
    <source>
        <dbReference type="ARBA" id="ARBA00022764"/>
    </source>
</evidence>
<evidence type="ECO:0000256" key="2">
    <source>
        <dbReference type="ARBA" id="ARBA00005182"/>
    </source>
</evidence>
<evidence type="ECO:0000313" key="8">
    <source>
        <dbReference type="EMBL" id="RJF75957.1"/>
    </source>
</evidence>
<comment type="caution">
    <text evidence="8">The sequence shown here is derived from an EMBL/GenBank/DDBJ whole genome shotgun (WGS) entry which is preliminary data.</text>
</comment>
<gene>
    <name evidence="8" type="ORF">D4Q52_07240</name>
</gene>
<organism evidence="8 9">
    <name type="scientific">Rhodopseudomonas palustris</name>
    <dbReference type="NCBI Taxonomy" id="1076"/>
    <lineage>
        <taxon>Bacteria</taxon>
        <taxon>Pseudomonadati</taxon>
        <taxon>Pseudomonadota</taxon>
        <taxon>Alphaproteobacteria</taxon>
        <taxon>Hyphomicrobiales</taxon>
        <taxon>Nitrobacteraceae</taxon>
        <taxon>Rhodopseudomonas</taxon>
    </lineage>
</organism>
<keyword evidence="5" id="KW-0574">Periplasm</keyword>
<dbReference type="OrthoDB" id="175771at2"/>
<dbReference type="RefSeq" id="WP_119855885.1">
    <property type="nucleotide sequence ID" value="NZ_QYYD01000006.1"/>
</dbReference>
<accession>A0A418VIH2</accession>
<keyword evidence="3 8" id="KW-0808">Transferase</keyword>
<comment type="subcellular location">
    <subcellularLocation>
        <location evidence="1">Periplasm</location>
    </subcellularLocation>
</comment>
<evidence type="ECO:0000256" key="1">
    <source>
        <dbReference type="ARBA" id="ARBA00004418"/>
    </source>
</evidence>